<reference evidence="3" key="1">
    <citation type="journal article" date="2021" name="Proc. Natl. Acad. Sci. U.S.A.">
        <title>A Catalog of Tens of Thousands of Viruses from Human Metagenomes Reveals Hidden Associations with Chronic Diseases.</title>
        <authorList>
            <person name="Tisza M.J."/>
            <person name="Buck C.B."/>
        </authorList>
    </citation>
    <scope>NUCLEOTIDE SEQUENCE</scope>
    <source>
        <strain evidence="3">CtFgp7</strain>
    </source>
</reference>
<evidence type="ECO:0000256" key="1">
    <source>
        <dbReference type="SAM" id="Coils"/>
    </source>
</evidence>
<sequence length="129" mass="13932">MMSALLSYSGTSAPDSESVRTGGDSMLSDDIGLRWADALRKKYAGNSAAKRIARDFGIEPRTAAAWMQGGAPYVRHLCRAAELFGVAFVIGVVAPNSIFADVADVDQALASLRRQIDDLGERIRRLDED</sequence>
<keyword evidence="1" id="KW-0175">Coiled coil</keyword>
<evidence type="ECO:0000313" key="3">
    <source>
        <dbReference type="EMBL" id="DAF54012.1"/>
    </source>
</evidence>
<dbReference type="GO" id="GO:0003677">
    <property type="term" value="F:DNA binding"/>
    <property type="evidence" value="ECO:0007669"/>
    <property type="project" value="UniProtKB-KW"/>
</dbReference>
<name>A0A8S5SSJ9_9CAUD</name>
<organism evidence="3">
    <name type="scientific">Siphoviridae sp. ctFgp7</name>
    <dbReference type="NCBI Taxonomy" id="2827821"/>
    <lineage>
        <taxon>Viruses</taxon>
        <taxon>Duplodnaviria</taxon>
        <taxon>Heunggongvirae</taxon>
        <taxon>Uroviricota</taxon>
        <taxon>Caudoviricetes</taxon>
    </lineage>
</organism>
<feature type="compositionally biased region" description="Polar residues" evidence="2">
    <location>
        <begin position="1"/>
        <end position="15"/>
    </location>
</feature>
<proteinExistence type="predicted"/>
<dbReference type="EMBL" id="BK032669">
    <property type="protein sequence ID" value="DAF54012.1"/>
    <property type="molecule type" value="Genomic_DNA"/>
</dbReference>
<keyword evidence="3" id="KW-0238">DNA-binding</keyword>
<accession>A0A8S5SSJ9</accession>
<feature type="coiled-coil region" evidence="1">
    <location>
        <begin position="102"/>
        <end position="129"/>
    </location>
</feature>
<evidence type="ECO:0000256" key="2">
    <source>
        <dbReference type="SAM" id="MobiDB-lite"/>
    </source>
</evidence>
<feature type="region of interest" description="Disordered" evidence="2">
    <location>
        <begin position="1"/>
        <end position="24"/>
    </location>
</feature>
<protein>
    <submittedName>
        <fullName evidence="3">Putative DNA-binding protein</fullName>
    </submittedName>
</protein>